<protein>
    <submittedName>
        <fullName evidence="2">Uncharacterized protein</fullName>
    </submittedName>
</protein>
<evidence type="ECO:0000313" key="2">
    <source>
        <dbReference type="EMBL" id="ELZ94035.1"/>
    </source>
</evidence>
<feature type="transmembrane region" description="Helical" evidence="1">
    <location>
        <begin position="30"/>
        <end position="48"/>
    </location>
</feature>
<keyword evidence="1" id="KW-1133">Transmembrane helix</keyword>
<comment type="caution">
    <text evidence="2">The sequence shown here is derived from an EMBL/GenBank/DDBJ whole genome shotgun (WGS) entry which is preliminary data.</text>
</comment>
<dbReference type="EMBL" id="AOLN01000013">
    <property type="protein sequence ID" value="ELZ94035.1"/>
    <property type="molecule type" value="Genomic_DNA"/>
</dbReference>
<dbReference type="Proteomes" id="UP000011550">
    <property type="component" value="Unassembled WGS sequence"/>
</dbReference>
<sequence length="50" mass="5717">MNQTRSWIVILVSSAIIGFLFYFYATSIEYGIFGVVLSIIVLRYLLIVRG</sequence>
<evidence type="ECO:0000313" key="3">
    <source>
        <dbReference type="Proteomes" id="UP000011550"/>
    </source>
</evidence>
<dbReference type="AlphaFoldDB" id="M0IB77"/>
<gene>
    <name evidence="2" type="ORF">C440_10458</name>
</gene>
<feature type="transmembrane region" description="Helical" evidence="1">
    <location>
        <begin position="7"/>
        <end position="24"/>
    </location>
</feature>
<accession>M0IB77</accession>
<proteinExistence type="predicted"/>
<evidence type="ECO:0000256" key="1">
    <source>
        <dbReference type="SAM" id="Phobius"/>
    </source>
</evidence>
<keyword evidence="3" id="KW-1185">Reference proteome</keyword>
<keyword evidence="1" id="KW-0812">Transmembrane</keyword>
<reference evidence="2 3" key="1">
    <citation type="journal article" date="2014" name="PLoS Genet.">
        <title>Phylogenetically driven sequencing of extremely halophilic archaea reveals strategies for static and dynamic osmo-response.</title>
        <authorList>
            <person name="Becker E.A."/>
            <person name="Seitzer P.M."/>
            <person name="Tritt A."/>
            <person name="Larsen D."/>
            <person name="Krusor M."/>
            <person name="Yao A.I."/>
            <person name="Wu D."/>
            <person name="Madern D."/>
            <person name="Eisen J.A."/>
            <person name="Darling A.E."/>
            <person name="Facciotti M.T."/>
        </authorList>
    </citation>
    <scope>NUCLEOTIDE SEQUENCE [LARGE SCALE GENOMIC DNA]</scope>
    <source>
        <strain evidence="2 3">ATCC BAA-1512</strain>
    </source>
</reference>
<keyword evidence="1" id="KW-0472">Membrane</keyword>
<organism evidence="2 3">
    <name type="scientific">Haloferax mucosum ATCC BAA-1512</name>
    <dbReference type="NCBI Taxonomy" id="662479"/>
    <lineage>
        <taxon>Archaea</taxon>
        <taxon>Methanobacteriati</taxon>
        <taxon>Methanobacteriota</taxon>
        <taxon>Stenosarchaea group</taxon>
        <taxon>Halobacteria</taxon>
        <taxon>Halobacteriales</taxon>
        <taxon>Haloferacaceae</taxon>
        <taxon>Haloferax</taxon>
    </lineage>
</organism>
<name>M0IB77_9EURY</name>